<dbReference type="PROSITE" id="PS00667">
    <property type="entry name" value="COMPLEX1_ND1_1"/>
    <property type="match status" value="1"/>
</dbReference>
<comment type="subcellular location">
    <subcellularLocation>
        <location evidence="1">Membrane</location>
        <topology evidence="1">Multi-pass membrane protein</topology>
    </subcellularLocation>
    <subcellularLocation>
        <location evidence="6">Mitochondrion inner membrane</location>
        <topology evidence="6">Multi-pass membrane protein</topology>
    </subcellularLocation>
</comment>
<gene>
    <name evidence="9" type="primary">ND1</name>
</gene>
<feature type="transmembrane region" description="Helical" evidence="8">
    <location>
        <begin position="178"/>
        <end position="197"/>
    </location>
</feature>
<feature type="transmembrane region" description="Helical" evidence="8">
    <location>
        <begin position="108"/>
        <end position="129"/>
    </location>
</feature>
<feature type="transmembrane region" description="Helical" evidence="8">
    <location>
        <begin position="6"/>
        <end position="27"/>
    </location>
</feature>
<dbReference type="NCBIfam" id="NF004741">
    <property type="entry name" value="PRK06076.1-2"/>
    <property type="match status" value="1"/>
</dbReference>
<keyword evidence="4 8" id="KW-1133">Transmembrane helix</keyword>
<keyword evidence="7 9" id="KW-0496">Mitochondrion</keyword>
<organism evidence="9">
    <name type="scientific">Jaminaea pallidilutea</name>
    <dbReference type="NCBI Taxonomy" id="2878321"/>
    <lineage>
        <taxon>Eukaryota</taxon>
        <taxon>Fungi</taxon>
        <taxon>Dikarya</taxon>
        <taxon>Basidiomycota</taxon>
        <taxon>Ustilaginomycotina</taxon>
        <taxon>Exobasidiomycetes</taxon>
        <taxon>Microstromatales</taxon>
        <taxon>Microstromatales incertae sedis</taxon>
        <taxon>Jaminaea</taxon>
    </lineage>
</organism>
<evidence type="ECO:0000313" key="9">
    <source>
        <dbReference type="EMBL" id="XDF86528.1"/>
    </source>
</evidence>
<evidence type="ECO:0000256" key="5">
    <source>
        <dbReference type="ARBA" id="ARBA00023136"/>
    </source>
</evidence>
<keyword evidence="5 8" id="KW-0472">Membrane</keyword>
<keyword evidence="7" id="KW-0830">Ubiquinone</keyword>
<evidence type="ECO:0000256" key="1">
    <source>
        <dbReference type="ARBA" id="ARBA00004141"/>
    </source>
</evidence>
<dbReference type="InterPro" id="IPR018086">
    <property type="entry name" value="NADH_UbQ_OxRdtase_su1_CS"/>
</dbReference>
<feature type="transmembrane region" description="Helical" evidence="8">
    <location>
        <begin position="150"/>
        <end position="172"/>
    </location>
</feature>
<dbReference type="HAMAP" id="MF_01350">
    <property type="entry name" value="NDH1_NuoH"/>
    <property type="match status" value="1"/>
</dbReference>
<dbReference type="PROSITE" id="PS00668">
    <property type="entry name" value="COMPLEX1_ND1_2"/>
    <property type="match status" value="1"/>
</dbReference>
<dbReference type="GO" id="GO:0008137">
    <property type="term" value="F:NADH dehydrogenase (ubiquinone) activity"/>
    <property type="evidence" value="ECO:0007669"/>
    <property type="project" value="UniProtKB-EC"/>
</dbReference>
<evidence type="ECO:0000256" key="3">
    <source>
        <dbReference type="ARBA" id="ARBA00022692"/>
    </source>
</evidence>
<geneLocation type="mitochondrion" evidence="9"/>
<evidence type="ECO:0000256" key="8">
    <source>
        <dbReference type="SAM" id="Phobius"/>
    </source>
</evidence>
<evidence type="ECO:0000256" key="4">
    <source>
        <dbReference type="ARBA" id="ARBA00022989"/>
    </source>
</evidence>
<proteinExistence type="inferred from homology"/>
<reference evidence="9" key="1">
    <citation type="submission" date="2024-07" db="EMBL/GenBank/DDBJ databases">
        <title>Mitochondrial DNA of the basidiomycete Jaminaea pallidilutea.</title>
        <authorList>
            <person name="Brejova B."/>
            <person name="Hodorova V."/>
            <person name="Nosek J."/>
        </authorList>
    </citation>
    <scope>NUCLEOTIDE SEQUENCE</scope>
</reference>
<dbReference type="GO" id="GO:0005743">
    <property type="term" value="C:mitochondrial inner membrane"/>
    <property type="evidence" value="ECO:0007669"/>
    <property type="project" value="UniProtKB-SubCell"/>
</dbReference>
<protein>
    <recommendedName>
        <fullName evidence="7">NADH-ubiquinone oxidoreductase chain 1</fullName>
        <ecNumber evidence="7">7.1.1.2</ecNumber>
    </recommendedName>
</protein>
<accession>A0AB39A6Y3</accession>
<feature type="transmembrane region" description="Helical" evidence="8">
    <location>
        <begin position="297"/>
        <end position="323"/>
    </location>
</feature>
<sequence length="328" mass="36505">MNILFNFIEILIVIVPTLLSVAFITIIERKVMASIQRRIGPNVVGYYGILQPFADALKLVVKEQIIPSQAQKSLFFLAPIISLIFSLLGWGVIPFAKGLALTDFSLGILYSLCLSSIGVYGILFAGWSANSKYAFLGSLRSTAQMISYELIYSAAVLSVIILCGTFNITIIIEAQQTIWYIVPLLPIFILFFISALAETNRTPFDLPEAESELVAGFITEHSGIIFVFFFLAEYCSIVLISTFTAILFLGGYHIPEIFINNSFINLQSLVLGIKALIFIFIFVWIRATLPRIRYDGLMVFCWTQLLPIAIALLILVPSILIAFDAFPI</sequence>
<comment type="similarity">
    <text evidence="2 6">Belongs to the complex I subunit 1 family.</text>
</comment>
<keyword evidence="3 6" id="KW-0812">Transmembrane</keyword>
<evidence type="ECO:0000256" key="7">
    <source>
        <dbReference type="RuleBase" id="RU000473"/>
    </source>
</evidence>
<dbReference type="GO" id="GO:0009060">
    <property type="term" value="P:aerobic respiration"/>
    <property type="evidence" value="ECO:0007669"/>
    <property type="project" value="TreeGrafter"/>
</dbReference>
<dbReference type="InterPro" id="IPR001694">
    <property type="entry name" value="NADH_UbQ_OxRdtase_su1/FPO"/>
</dbReference>
<dbReference type="PANTHER" id="PTHR11432:SF3">
    <property type="entry name" value="NADH-UBIQUINONE OXIDOREDUCTASE CHAIN 1"/>
    <property type="match status" value="1"/>
</dbReference>
<dbReference type="Pfam" id="PF00146">
    <property type="entry name" value="NADHdh"/>
    <property type="match status" value="1"/>
</dbReference>
<dbReference type="AlphaFoldDB" id="A0AB39A6Y3"/>
<dbReference type="GO" id="GO:0003954">
    <property type="term" value="F:NADH dehydrogenase activity"/>
    <property type="evidence" value="ECO:0007669"/>
    <property type="project" value="TreeGrafter"/>
</dbReference>
<evidence type="ECO:0000256" key="2">
    <source>
        <dbReference type="ARBA" id="ARBA00010535"/>
    </source>
</evidence>
<name>A0AB39A6Y3_9BASI</name>
<dbReference type="EC" id="7.1.1.2" evidence="7"/>
<dbReference type="EMBL" id="PP995848">
    <property type="protein sequence ID" value="XDF86528.1"/>
    <property type="molecule type" value="Genomic_DNA"/>
</dbReference>
<keyword evidence="6" id="KW-0520">NAD</keyword>
<feature type="transmembrane region" description="Helical" evidence="8">
    <location>
        <begin position="264"/>
        <end position="285"/>
    </location>
</feature>
<dbReference type="PANTHER" id="PTHR11432">
    <property type="entry name" value="NADH DEHYDROGENASE SUBUNIT 1"/>
    <property type="match status" value="1"/>
</dbReference>
<comment type="catalytic activity">
    <reaction evidence="7">
        <text>a ubiquinone + NADH + 5 H(+)(in) = a ubiquinol + NAD(+) + 4 H(+)(out)</text>
        <dbReference type="Rhea" id="RHEA:29091"/>
        <dbReference type="Rhea" id="RHEA-COMP:9565"/>
        <dbReference type="Rhea" id="RHEA-COMP:9566"/>
        <dbReference type="ChEBI" id="CHEBI:15378"/>
        <dbReference type="ChEBI" id="CHEBI:16389"/>
        <dbReference type="ChEBI" id="CHEBI:17976"/>
        <dbReference type="ChEBI" id="CHEBI:57540"/>
        <dbReference type="ChEBI" id="CHEBI:57945"/>
        <dbReference type="EC" id="7.1.1.2"/>
    </reaction>
</comment>
<evidence type="ECO:0000256" key="6">
    <source>
        <dbReference type="RuleBase" id="RU000471"/>
    </source>
</evidence>
<feature type="transmembrane region" description="Helical" evidence="8">
    <location>
        <begin position="224"/>
        <end position="252"/>
    </location>
</feature>
<feature type="transmembrane region" description="Helical" evidence="8">
    <location>
        <begin position="74"/>
        <end position="96"/>
    </location>
</feature>